<organism evidence="2 3">
    <name type="scientific">Paenarthrobacter nicotinovorans</name>
    <name type="common">Arthrobacter nicotinovorans</name>
    <dbReference type="NCBI Taxonomy" id="29320"/>
    <lineage>
        <taxon>Bacteria</taxon>
        <taxon>Bacillati</taxon>
        <taxon>Actinomycetota</taxon>
        <taxon>Actinomycetes</taxon>
        <taxon>Micrococcales</taxon>
        <taxon>Micrococcaceae</taxon>
        <taxon>Paenarthrobacter</taxon>
    </lineage>
</organism>
<accession>A0ABV0GS72</accession>
<dbReference type="EMBL" id="JBBMFV010000004">
    <property type="protein sequence ID" value="MEO3941437.1"/>
    <property type="molecule type" value="Genomic_DNA"/>
</dbReference>
<feature type="domain" description="DUF6036" evidence="1">
    <location>
        <begin position="13"/>
        <end position="68"/>
    </location>
</feature>
<dbReference type="Proteomes" id="UP001448614">
    <property type="component" value="Unassembled WGS sequence"/>
</dbReference>
<dbReference type="InterPro" id="IPR045792">
    <property type="entry name" value="DUF6036"/>
</dbReference>
<name>A0ABV0GS72_PAENI</name>
<sequence length="114" mass="12406">MFEFRRDDVVELLREVEARLEARGITLNIQIVGGAALLLHGILDRATGDIDARYSPREAVDEVAAAMEQEFDLPPKWLNSNAAAFLPEEAQWIAGPEGTSSADGCRQGLARALA</sequence>
<keyword evidence="3" id="KW-1185">Reference proteome</keyword>
<evidence type="ECO:0000313" key="2">
    <source>
        <dbReference type="EMBL" id="MEO3941437.1"/>
    </source>
</evidence>
<protein>
    <submittedName>
        <fullName evidence="2">DUF6036 family nucleotidyltransferase</fullName>
    </submittedName>
</protein>
<dbReference type="Pfam" id="PF19502">
    <property type="entry name" value="DUF6036"/>
    <property type="match status" value="1"/>
</dbReference>
<evidence type="ECO:0000259" key="1">
    <source>
        <dbReference type="Pfam" id="PF19502"/>
    </source>
</evidence>
<comment type="caution">
    <text evidence="2">The sequence shown here is derived from an EMBL/GenBank/DDBJ whole genome shotgun (WGS) entry which is preliminary data.</text>
</comment>
<proteinExistence type="predicted"/>
<evidence type="ECO:0000313" key="3">
    <source>
        <dbReference type="Proteomes" id="UP001448614"/>
    </source>
</evidence>
<dbReference type="RefSeq" id="WP_081733465.1">
    <property type="nucleotide sequence ID" value="NZ_JBBMFV010000004.1"/>
</dbReference>
<reference evidence="2 3" key="1">
    <citation type="journal article" date="2024" name="Appl. Microbiol. Biotechnol.">
        <title>Biosynthetic gene clusters with biotechnological applications in novel Antarctic isolates from Actinomycetota.</title>
        <authorList>
            <person name="Bruna P."/>
            <person name="Nunez-Montero K."/>
            <person name="Contreras M.J."/>
            <person name="Leal K."/>
            <person name="Garcia M."/>
            <person name="Abanto M."/>
            <person name="Barrientos L."/>
        </authorList>
    </citation>
    <scope>NUCLEOTIDE SEQUENCE [LARGE SCALE GENOMIC DNA]</scope>
    <source>
        <strain evidence="2 3">Se16.17</strain>
    </source>
</reference>
<gene>
    <name evidence="2" type="ORF">V3C41_10210</name>
</gene>
<dbReference type="Gene3D" id="3.30.460.40">
    <property type="match status" value="1"/>
</dbReference>